<evidence type="ECO:0000313" key="3">
    <source>
        <dbReference type="Proteomes" id="UP000230233"/>
    </source>
</evidence>
<gene>
    <name evidence="2" type="primary">Cnig_chr_V.g21532</name>
    <name evidence="2" type="ORF">B9Z55_021532</name>
</gene>
<dbReference type="PANTHER" id="PTHR21503">
    <property type="entry name" value="F-BOX-CONTAINING HYPOTHETICAL PROTEIN C.ELEGANS"/>
    <property type="match status" value="1"/>
</dbReference>
<dbReference type="Proteomes" id="UP000230233">
    <property type="component" value="Chromosome V"/>
</dbReference>
<accession>A0A2G5TSY9</accession>
<reference evidence="3" key="1">
    <citation type="submission" date="2017-10" db="EMBL/GenBank/DDBJ databases">
        <title>Rapid genome shrinkage in a self-fertile nematode reveals novel sperm competition proteins.</title>
        <authorList>
            <person name="Yin D."/>
            <person name="Schwarz E.M."/>
            <person name="Thomas C.G."/>
            <person name="Felde R.L."/>
            <person name="Korf I.F."/>
            <person name="Cutter A.D."/>
            <person name="Schartner C.M."/>
            <person name="Ralston E.J."/>
            <person name="Meyer B.J."/>
            <person name="Haag E.S."/>
        </authorList>
    </citation>
    <scope>NUCLEOTIDE SEQUENCE [LARGE SCALE GENOMIC DNA]</scope>
    <source>
        <strain evidence="3">JU1422</strain>
    </source>
</reference>
<sequence>MDPSANRFNVPRLPTVVLQNLMENFNLIELILSKIRSIEELNIYSEVKNVPEKFVIPFEAQSIRISMASWITFAHLDSMKSCDSIEVWDSNLTNEDIQKFIDNWKQVLYPNLQWLNVDSTKLTENFSINGLETLEDTINPKTLKKEMFGHERIIHGAVRILRNDGVVGLIRYYKEFKFLHFLL</sequence>
<proteinExistence type="predicted"/>
<dbReference type="PANTHER" id="PTHR21503:SF52">
    <property type="entry name" value="F-BOX DOMAIN-CONTAINING PROTEIN"/>
    <property type="match status" value="1"/>
</dbReference>
<feature type="domain" description="Sdz-33 F-box" evidence="1">
    <location>
        <begin position="61"/>
        <end position="116"/>
    </location>
</feature>
<dbReference type="Pfam" id="PF07735">
    <property type="entry name" value="FBA_2"/>
    <property type="match status" value="1"/>
</dbReference>
<dbReference type="InterPro" id="IPR012885">
    <property type="entry name" value="F-box_Sdz-33"/>
</dbReference>
<comment type="caution">
    <text evidence="2">The sequence shown here is derived from an EMBL/GenBank/DDBJ whole genome shotgun (WGS) entry which is preliminary data.</text>
</comment>
<dbReference type="AlphaFoldDB" id="A0A2G5TSY9"/>
<dbReference type="OrthoDB" id="5873707at2759"/>
<evidence type="ECO:0000259" key="1">
    <source>
        <dbReference type="Pfam" id="PF07735"/>
    </source>
</evidence>
<keyword evidence="3" id="KW-1185">Reference proteome</keyword>
<protein>
    <recommendedName>
        <fullName evidence="1">Sdz-33 F-box domain-containing protein</fullName>
    </recommendedName>
</protein>
<organism evidence="2 3">
    <name type="scientific">Caenorhabditis nigoni</name>
    <dbReference type="NCBI Taxonomy" id="1611254"/>
    <lineage>
        <taxon>Eukaryota</taxon>
        <taxon>Metazoa</taxon>
        <taxon>Ecdysozoa</taxon>
        <taxon>Nematoda</taxon>
        <taxon>Chromadorea</taxon>
        <taxon>Rhabditida</taxon>
        <taxon>Rhabditina</taxon>
        <taxon>Rhabditomorpha</taxon>
        <taxon>Rhabditoidea</taxon>
        <taxon>Rhabditidae</taxon>
        <taxon>Peloderinae</taxon>
        <taxon>Caenorhabditis</taxon>
    </lineage>
</organism>
<evidence type="ECO:0000313" key="2">
    <source>
        <dbReference type="EMBL" id="PIC30211.1"/>
    </source>
</evidence>
<name>A0A2G5TSY9_9PELO</name>
<dbReference type="EMBL" id="PDUG01000005">
    <property type="protein sequence ID" value="PIC30211.1"/>
    <property type="molecule type" value="Genomic_DNA"/>
</dbReference>